<dbReference type="AlphaFoldDB" id="A0AA39JRN6"/>
<reference evidence="1" key="1">
    <citation type="submission" date="2023-06" db="EMBL/GenBank/DDBJ databases">
        <authorList>
            <consortium name="Lawrence Berkeley National Laboratory"/>
            <person name="Ahrendt S."/>
            <person name="Sahu N."/>
            <person name="Indic B."/>
            <person name="Wong-Bajracharya J."/>
            <person name="Merenyi Z."/>
            <person name="Ke H.-M."/>
            <person name="Monk M."/>
            <person name="Kocsube S."/>
            <person name="Drula E."/>
            <person name="Lipzen A."/>
            <person name="Balint B."/>
            <person name="Henrissat B."/>
            <person name="Andreopoulos B."/>
            <person name="Martin F.M."/>
            <person name="Harder C.B."/>
            <person name="Rigling D."/>
            <person name="Ford K.L."/>
            <person name="Foster G.D."/>
            <person name="Pangilinan J."/>
            <person name="Papanicolaou A."/>
            <person name="Barry K."/>
            <person name="LaButti K."/>
            <person name="Viragh M."/>
            <person name="Koriabine M."/>
            <person name="Yan M."/>
            <person name="Riley R."/>
            <person name="Champramary S."/>
            <person name="Plett K.L."/>
            <person name="Tsai I.J."/>
            <person name="Slot J."/>
            <person name="Sipos G."/>
            <person name="Plett J."/>
            <person name="Nagy L.G."/>
            <person name="Grigoriev I.V."/>
        </authorList>
    </citation>
    <scope>NUCLEOTIDE SEQUENCE</scope>
    <source>
        <strain evidence="1">FPL87.14</strain>
    </source>
</reference>
<proteinExistence type="predicted"/>
<comment type="caution">
    <text evidence="1">The sequence shown here is derived from an EMBL/GenBank/DDBJ whole genome shotgun (WGS) entry which is preliminary data.</text>
</comment>
<organism evidence="1 2">
    <name type="scientific">Armillaria borealis</name>
    <dbReference type="NCBI Taxonomy" id="47425"/>
    <lineage>
        <taxon>Eukaryota</taxon>
        <taxon>Fungi</taxon>
        <taxon>Dikarya</taxon>
        <taxon>Basidiomycota</taxon>
        <taxon>Agaricomycotina</taxon>
        <taxon>Agaricomycetes</taxon>
        <taxon>Agaricomycetidae</taxon>
        <taxon>Agaricales</taxon>
        <taxon>Marasmiineae</taxon>
        <taxon>Physalacriaceae</taxon>
        <taxon>Armillaria</taxon>
    </lineage>
</organism>
<gene>
    <name evidence="1" type="ORF">EV421DRAFT_147612</name>
</gene>
<accession>A0AA39JRN6</accession>
<dbReference type="EMBL" id="JAUEPT010000011">
    <property type="protein sequence ID" value="KAK0447548.1"/>
    <property type="molecule type" value="Genomic_DNA"/>
</dbReference>
<dbReference type="Proteomes" id="UP001175226">
    <property type="component" value="Unassembled WGS sequence"/>
</dbReference>
<evidence type="ECO:0000313" key="2">
    <source>
        <dbReference type="Proteomes" id="UP001175226"/>
    </source>
</evidence>
<keyword evidence="2" id="KW-1185">Reference proteome</keyword>
<name>A0AA39JRN6_9AGAR</name>
<evidence type="ECO:0000313" key="1">
    <source>
        <dbReference type="EMBL" id="KAK0447548.1"/>
    </source>
</evidence>
<sequence>MEMTRQHLVITLRWWLTSSRANIYGPAFSSRCLRGHAYLWPYNATYTGAVAFNAGKYDSEGVPFFQYFWNGQQPPFRQERPSSPFHDSHSIRLLTPHSSPYHQC</sequence>
<protein>
    <submittedName>
        <fullName evidence="1">Uncharacterized protein</fullName>
    </submittedName>
</protein>